<dbReference type="EMBL" id="JAAOCA010000022">
    <property type="protein sequence ID" value="MBD1600542.1"/>
    <property type="molecule type" value="Genomic_DNA"/>
</dbReference>
<evidence type="ECO:0000313" key="6">
    <source>
        <dbReference type="Proteomes" id="UP000805841"/>
    </source>
</evidence>
<organism evidence="5 6">
    <name type="scientific">Pseudomonas typographi</name>
    <dbReference type="NCBI Taxonomy" id="2715964"/>
    <lineage>
        <taxon>Bacteria</taxon>
        <taxon>Pseudomonadati</taxon>
        <taxon>Pseudomonadota</taxon>
        <taxon>Gammaproteobacteria</taxon>
        <taxon>Pseudomonadales</taxon>
        <taxon>Pseudomonadaceae</taxon>
        <taxon>Pseudomonas</taxon>
    </lineage>
</organism>
<gene>
    <name evidence="5" type="primary">gtdA</name>
    <name evidence="5" type="ORF">HAQ05_17760</name>
</gene>
<dbReference type="PANTHER" id="PTHR41517">
    <property type="entry name" value="1,2-DIOXYGENASE PROTEIN-RELATED"/>
    <property type="match status" value="1"/>
</dbReference>
<comment type="caution">
    <text evidence="5">The sequence shown here is derived from an EMBL/GenBank/DDBJ whole genome shotgun (WGS) entry which is preliminary data.</text>
</comment>
<dbReference type="NCBIfam" id="TIGR02272">
    <property type="entry name" value="gentisate_1_2"/>
    <property type="match status" value="1"/>
</dbReference>
<dbReference type="Gene3D" id="2.60.120.10">
    <property type="entry name" value="Jelly Rolls"/>
    <property type="match status" value="1"/>
</dbReference>
<dbReference type="RefSeq" id="WP_190422937.1">
    <property type="nucleotide sequence ID" value="NZ_JAAOCA010000022.1"/>
</dbReference>
<reference evidence="5 6" key="1">
    <citation type="journal article" date="2020" name="Insects">
        <title>Bacteria Belonging to Pseudomonas typographi sp. nov. from the Bark Beetle Ips typographus Have Genomic Potential to Aid in the Host Ecology.</title>
        <authorList>
            <person name="Peral-Aranega E."/>
            <person name="Saati-Santamaria Z."/>
            <person name="Kolarik M."/>
            <person name="Rivas R."/>
            <person name="Garcia-Fraile P."/>
        </authorList>
    </citation>
    <scope>NUCLEOTIDE SEQUENCE [LARGE SCALE GENOMIC DNA]</scope>
    <source>
        <strain evidence="5 6">CA3A</strain>
    </source>
</reference>
<dbReference type="SUPFAM" id="SSF51182">
    <property type="entry name" value="RmlC-like cupins"/>
    <property type="match status" value="1"/>
</dbReference>
<dbReference type="CDD" id="cd02216">
    <property type="entry name" value="cupin_GDO-like_N"/>
    <property type="match status" value="1"/>
</dbReference>
<dbReference type="InterPro" id="IPR013096">
    <property type="entry name" value="Cupin_2"/>
</dbReference>
<keyword evidence="6" id="KW-1185">Reference proteome</keyword>
<dbReference type="InterPro" id="IPR011051">
    <property type="entry name" value="RmlC_Cupin_sf"/>
</dbReference>
<evidence type="ECO:0000256" key="1">
    <source>
        <dbReference type="ARBA" id="ARBA00022964"/>
    </source>
</evidence>
<protein>
    <recommendedName>
        <fullName evidence="3">Gentisate 1,2-dioxygenase</fullName>
        <ecNumber evidence="3">1.13.11.4</ecNumber>
    </recommendedName>
</protein>
<dbReference type="InterPro" id="IPR047183">
    <property type="entry name" value="GDO-like"/>
</dbReference>
<dbReference type="InterPro" id="IPR011960">
    <property type="entry name" value="Gentisate_dOase"/>
</dbReference>
<dbReference type="Proteomes" id="UP000805841">
    <property type="component" value="Unassembled WGS sequence"/>
</dbReference>
<dbReference type="CDD" id="cd06992">
    <property type="entry name" value="cupin_GDO-like_C"/>
    <property type="match status" value="1"/>
</dbReference>
<dbReference type="EC" id="1.13.11.4" evidence="3"/>
<keyword evidence="2 5" id="KW-0560">Oxidoreductase</keyword>
<name>A0ABR7Z553_9PSED</name>
<dbReference type="PANTHER" id="PTHR41517:SF1">
    <property type="entry name" value="CUPIN"/>
    <property type="match status" value="1"/>
</dbReference>
<sequence length="349" mass="38345">MNNNSNGVREAFYQRIDKINLFPLWEQLHNLVPREPAGACVPALWRYGDVRPYLMEAGELISAQEAVRRVLVLENPALRGQASITSSLYAGLQLILPGEIAPSHRHSQSALRFVVEGQGAYTAVNGERTTMSPGDFIITPSWAWHDHGNPPEADGGEPVIWLDGLDIPLVRFFDAGFAQNHDVDAQPLSRPEGTSLARFGHNMLPVNHAPGSRSSPIFNYPYTRTREALDTLLQHEQVDPCDGVKLRYVNPETGGAPMPTMATFMQLLPRGFHGAAYRSTDATVFSVVEGSGVAVIAGQRLAFGPKDTFIAPSWSPINFEAQEACVLFSFSDRPVQQAAGIWRESRDLA</sequence>
<evidence type="ECO:0000256" key="2">
    <source>
        <dbReference type="ARBA" id="ARBA00023002"/>
    </source>
</evidence>
<feature type="domain" description="Cupin type-2" evidence="4">
    <location>
        <begin position="92"/>
        <end position="160"/>
    </location>
</feature>
<evidence type="ECO:0000313" key="5">
    <source>
        <dbReference type="EMBL" id="MBD1600542.1"/>
    </source>
</evidence>
<dbReference type="Pfam" id="PF07883">
    <property type="entry name" value="Cupin_2"/>
    <property type="match status" value="1"/>
</dbReference>
<evidence type="ECO:0000259" key="4">
    <source>
        <dbReference type="Pfam" id="PF07883"/>
    </source>
</evidence>
<accession>A0ABR7Z553</accession>
<dbReference type="InterPro" id="IPR014710">
    <property type="entry name" value="RmlC-like_jellyroll"/>
</dbReference>
<dbReference type="GO" id="GO:0047922">
    <property type="term" value="F:gentisate 1,2-dioxygenase activity"/>
    <property type="evidence" value="ECO:0007669"/>
    <property type="project" value="UniProtKB-EC"/>
</dbReference>
<evidence type="ECO:0000256" key="3">
    <source>
        <dbReference type="NCBIfam" id="TIGR02272"/>
    </source>
</evidence>
<proteinExistence type="predicted"/>
<keyword evidence="1" id="KW-0223">Dioxygenase</keyword>